<keyword evidence="1" id="KW-1133">Transmembrane helix</keyword>
<dbReference type="EMBL" id="BSUO01000001">
    <property type="protein sequence ID" value="GMA40925.1"/>
    <property type="molecule type" value="Genomic_DNA"/>
</dbReference>
<accession>A0ABQ6ISN7</accession>
<dbReference type="RefSeq" id="WP_284304545.1">
    <property type="nucleotide sequence ID" value="NZ_BSUO01000001.1"/>
</dbReference>
<proteinExistence type="predicted"/>
<feature type="transmembrane region" description="Helical" evidence="1">
    <location>
        <begin position="50"/>
        <end position="69"/>
    </location>
</feature>
<evidence type="ECO:0000313" key="2">
    <source>
        <dbReference type="EMBL" id="GMA40925.1"/>
    </source>
</evidence>
<evidence type="ECO:0000313" key="3">
    <source>
        <dbReference type="Proteomes" id="UP001157126"/>
    </source>
</evidence>
<feature type="transmembrane region" description="Helical" evidence="1">
    <location>
        <begin position="19"/>
        <end position="38"/>
    </location>
</feature>
<keyword evidence="1" id="KW-0812">Transmembrane</keyword>
<gene>
    <name evidence="2" type="ORF">GCM10025883_29700</name>
</gene>
<evidence type="ECO:0008006" key="4">
    <source>
        <dbReference type="Google" id="ProtNLM"/>
    </source>
</evidence>
<evidence type="ECO:0000256" key="1">
    <source>
        <dbReference type="SAM" id="Phobius"/>
    </source>
</evidence>
<protein>
    <recommendedName>
        <fullName evidence="4">LPXTG-motif cell wall anchor domain-containing protein</fullName>
    </recommendedName>
</protein>
<name>A0ABQ6ISN7_9MICO</name>
<keyword evidence="1" id="KW-0472">Membrane</keyword>
<sequence>MSTSAPTAHTAGIFDIRSIIGLLLAIYGVILVAMGMFADPALEKTGGVNANLIAGIALLVTGGIFLVWVKVRPIVVDETATSEGERRSGH</sequence>
<reference evidence="3" key="1">
    <citation type="journal article" date="2019" name="Int. J. Syst. Evol. Microbiol.">
        <title>The Global Catalogue of Microorganisms (GCM) 10K type strain sequencing project: providing services to taxonomists for standard genome sequencing and annotation.</title>
        <authorList>
            <consortium name="The Broad Institute Genomics Platform"/>
            <consortium name="The Broad Institute Genome Sequencing Center for Infectious Disease"/>
            <person name="Wu L."/>
            <person name="Ma J."/>
        </authorList>
    </citation>
    <scope>NUCLEOTIDE SEQUENCE [LARGE SCALE GENOMIC DNA]</scope>
    <source>
        <strain evidence="3">NBRC 113072</strain>
    </source>
</reference>
<organism evidence="2 3">
    <name type="scientific">Mobilicoccus caccae</name>
    <dbReference type="NCBI Taxonomy" id="1859295"/>
    <lineage>
        <taxon>Bacteria</taxon>
        <taxon>Bacillati</taxon>
        <taxon>Actinomycetota</taxon>
        <taxon>Actinomycetes</taxon>
        <taxon>Micrococcales</taxon>
        <taxon>Dermatophilaceae</taxon>
        <taxon>Mobilicoccus</taxon>
    </lineage>
</organism>
<keyword evidence="3" id="KW-1185">Reference proteome</keyword>
<comment type="caution">
    <text evidence="2">The sequence shown here is derived from an EMBL/GenBank/DDBJ whole genome shotgun (WGS) entry which is preliminary data.</text>
</comment>
<dbReference type="Proteomes" id="UP001157126">
    <property type="component" value="Unassembled WGS sequence"/>
</dbReference>